<name>A0A7C9DAS7_OPUST</name>
<dbReference type="Pfam" id="PF12799">
    <property type="entry name" value="LRR_4"/>
    <property type="match status" value="1"/>
</dbReference>
<dbReference type="EMBL" id="GISG01107347">
    <property type="protein sequence ID" value="MBA4637902.1"/>
    <property type="molecule type" value="Transcribed_RNA"/>
</dbReference>
<evidence type="ECO:0000256" key="1">
    <source>
        <dbReference type="ARBA" id="ARBA00022614"/>
    </source>
</evidence>
<organism evidence="3">
    <name type="scientific">Opuntia streptacantha</name>
    <name type="common">Prickly pear cactus</name>
    <name type="synonym">Opuntia cardona</name>
    <dbReference type="NCBI Taxonomy" id="393608"/>
    <lineage>
        <taxon>Eukaryota</taxon>
        <taxon>Viridiplantae</taxon>
        <taxon>Streptophyta</taxon>
        <taxon>Embryophyta</taxon>
        <taxon>Tracheophyta</taxon>
        <taxon>Spermatophyta</taxon>
        <taxon>Magnoliopsida</taxon>
        <taxon>eudicotyledons</taxon>
        <taxon>Gunneridae</taxon>
        <taxon>Pentapetalae</taxon>
        <taxon>Caryophyllales</taxon>
        <taxon>Cactineae</taxon>
        <taxon>Cactaceae</taxon>
        <taxon>Opuntioideae</taxon>
        <taxon>Opuntia</taxon>
    </lineage>
</organism>
<proteinExistence type="predicted"/>
<dbReference type="AlphaFoldDB" id="A0A7C9DAS7"/>
<keyword evidence="2" id="KW-0677">Repeat</keyword>
<dbReference type="InterPro" id="IPR032675">
    <property type="entry name" value="LRR_dom_sf"/>
</dbReference>
<dbReference type="Gene3D" id="3.80.10.10">
    <property type="entry name" value="Ribonuclease Inhibitor"/>
    <property type="match status" value="1"/>
</dbReference>
<reference evidence="3" key="2">
    <citation type="submission" date="2020-07" db="EMBL/GenBank/DDBJ databases">
        <authorList>
            <person name="Vera ALvarez R."/>
            <person name="Arias-Moreno D.M."/>
            <person name="Jimenez-Jacinto V."/>
            <person name="Jimenez-Bremont J.F."/>
            <person name="Swaminathan K."/>
            <person name="Moose S.P."/>
            <person name="Guerrero-Gonzalez M.L."/>
            <person name="Marino-Ramirez L."/>
            <person name="Landsman D."/>
            <person name="Rodriguez-Kessler M."/>
            <person name="Delgado-Sanchez P."/>
        </authorList>
    </citation>
    <scope>NUCLEOTIDE SEQUENCE</scope>
    <source>
        <tissue evidence="3">Cladode</tissue>
    </source>
</reference>
<sequence length="104" mass="11502">MKGLMQFIMNLLETDSLKLSSTLPKLRTLYLVGNHLDSSVLPHLWALPSLASLDLSNNQIGGLIRLHGKAAGSYISKSPVYRTNSVVHAPFQILRDSKVWSNCL</sequence>
<accession>A0A7C9DAS7</accession>
<dbReference type="SUPFAM" id="SSF52058">
    <property type="entry name" value="L domain-like"/>
    <property type="match status" value="1"/>
</dbReference>
<reference evidence="3" key="1">
    <citation type="journal article" date="2013" name="J. Plant Res.">
        <title>Effect of fungi and light on seed germination of three Opuntia species from semiarid lands of central Mexico.</title>
        <authorList>
            <person name="Delgado-Sanchez P."/>
            <person name="Jimenez-Bremont J.F."/>
            <person name="Guerrero-Gonzalez Mde L."/>
            <person name="Flores J."/>
        </authorList>
    </citation>
    <scope>NUCLEOTIDE SEQUENCE</scope>
    <source>
        <tissue evidence="3">Cladode</tissue>
    </source>
</reference>
<keyword evidence="1" id="KW-0433">Leucine-rich repeat</keyword>
<evidence type="ECO:0000313" key="3">
    <source>
        <dbReference type="EMBL" id="MBA4637902.1"/>
    </source>
</evidence>
<dbReference type="InterPro" id="IPR025875">
    <property type="entry name" value="Leu-rich_rpt_4"/>
</dbReference>
<protein>
    <submittedName>
        <fullName evidence="3">Uncharacterized protein</fullName>
    </submittedName>
</protein>
<evidence type="ECO:0000256" key="2">
    <source>
        <dbReference type="ARBA" id="ARBA00022737"/>
    </source>
</evidence>